<dbReference type="AlphaFoldDB" id="A0A2P5AD82"/>
<sequence length="196" mass="22166">MKVGQQVTFANHVALLPRTIISLRDGFGKAFPTKVIGWTDPTMLMTCHGSIENEPDQAGSSLLLGQLSQVNGHSFDVYYNNGAISLDQLQLVNFVEGKEFKISQCVHLVDQTDGHEVSFMFKIYYFKDGLRKESAFGSFSQIFKSSSQSRFLCFVVIALAKLAKYHHELLPKIARSRISYARVWKCACDYLRLKNE</sequence>
<reference evidence="2" key="1">
    <citation type="submission" date="2016-06" db="EMBL/GenBank/DDBJ databases">
        <title>Parallel loss of symbiosis genes in relatives of nitrogen-fixing non-legume Parasponia.</title>
        <authorList>
            <person name="Van Velzen R."/>
            <person name="Holmer R."/>
            <person name="Bu F."/>
            <person name="Rutten L."/>
            <person name="Van Zeijl A."/>
            <person name="Liu W."/>
            <person name="Santuari L."/>
            <person name="Cao Q."/>
            <person name="Sharma T."/>
            <person name="Shen D."/>
            <person name="Roswanjaya Y."/>
            <person name="Wardhani T."/>
            <person name="Kalhor M.S."/>
            <person name="Jansen J."/>
            <person name="Van den Hoogen J."/>
            <person name="Gungor B."/>
            <person name="Hartog M."/>
            <person name="Hontelez J."/>
            <person name="Verver J."/>
            <person name="Yang W.-C."/>
            <person name="Schijlen E."/>
            <person name="Repin R."/>
            <person name="Schilthuizen M."/>
            <person name="Schranz E."/>
            <person name="Heidstra R."/>
            <person name="Miyata K."/>
            <person name="Fedorova E."/>
            <person name="Kohlen W."/>
            <person name="Bisseling T."/>
            <person name="Smit S."/>
            <person name="Geurts R."/>
        </authorList>
    </citation>
    <scope>NUCLEOTIDE SEQUENCE [LARGE SCALE GENOMIC DNA]</scope>
    <source>
        <strain evidence="2">cv. WU1-14</strain>
    </source>
</reference>
<comment type="caution">
    <text evidence="1">The sequence shown here is derived from an EMBL/GenBank/DDBJ whole genome shotgun (WGS) entry which is preliminary data.</text>
</comment>
<keyword evidence="2" id="KW-1185">Reference proteome</keyword>
<proteinExistence type="predicted"/>
<evidence type="ECO:0000313" key="2">
    <source>
        <dbReference type="Proteomes" id="UP000237105"/>
    </source>
</evidence>
<protein>
    <submittedName>
        <fullName evidence="1">Uncharacterized protein</fullName>
    </submittedName>
</protein>
<dbReference type="PANTHER" id="PTHR47885">
    <property type="entry name" value="AP-5 COMPLEX SUBUNIT ZETA-1"/>
    <property type="match status" value="1"/>
</dbReference>
<dbReference type="EMBL" id="JXTB01000656">
    <property type="protein sequence ID" value="PON34495.1"/>
    <property type="molecule type" value="Genomic_DNA"/>
</dbReference>
<evidence type="ECO:0000313" key="1">
    <source>
        <dbReference type="EMBL" id="PON34495.1"/>
    </source>
</evidence>
<dbReference type="PANTHER" id="PTHR47885:SF1">
    <property type="entry name" value="AP-5 COMPLEX SUBUNIT ZETA-1"/>
    <property type="match status" value="1"/>
</dbReference>
<name>A0A2P5AD82_PARAD</name>
<dbReference type="STRING" id="3476.A0A2P5AD82"/>
<dbReference type="Proteomes" id="UP000237105">
    <property type="component" value="Unassembled WGS sequence"/>
</dbReference>
<gene>
    <name evidence="1" type="ORF">PanWU01x14_343870</name>
</gene>
<organism evidence="1 2">
    <name type="scientific">Parasponia andersonii</name>
    <name type="common">Sponia andersonii</name>
    <dbReference type="NCBI Taxonomy" id="3476"/>
    <lineage>
        <taxon>Eukaryota</taxon>
        <taxon>Viridiplantae</taxon>
        <taxon>Streptophyta</taxon>
        <taxon>Embryophyta</taxon>
        <taxon>Tracheophyta</taxon>
        <taxon>Spermatophyta</taxon>
        <taxon>Magnoliopsida</taxon>
        <taxon>eudicotyledons</taxon>
        <taxon>Gunneridae</taxon>
        <taxon>Pentapetalae</taxon>
        <taxon>rosids</taxon>
        <taxon>fabids</taxon>
        <taxon>Rosales</taxon>
        <taxon>Cannabaceae</taxon>
        <taxon>Parasponia</taxon>
    </lineage>
</organism>
<accession>A0A2P5AD82</accession>